<dbReference type="SUPFAM" id="SSF51735">
    <property type="entry name" value="NAD(P)-binding Rossmann-fold domains"/>
    <property type="match status" value="1"/>
</dbReference>
<protein>
    <submittedName>
        <fullName evidence="3">NAD-dependent epimerase</fullName>
    </submittedName>
</protein>
<dbReference type="AlphaFoldDB" id="A0A2I7SFU0"/>
<dbReference type="PANTHER" id="PTHR42687">
    <property type="entry name" value="L-THREONINE 3-DEHYDROGENASE"/>
    <property type="match status" value="1"/>
</dbReference>
<dbReference type="Gene3D" id="3.40.50.720">
    <property type="entry name" value="NAD(P)-binding Rossmann-like Domain"/>
    <property type="match status" value="1"/>
</dbReference>
<dbReference type="InterPro" id="IPR051225">
    <property type="entry name" value="NAD(P)_epim/dehydratase"/>
</dbReference>
<dbReference type="InterPro" id="IPR001509">
    <property type="entry name" value="Epimerase_deHydtase"/>
</dbReference>
<evidence type="ECO:0000259" key="2">
    <source>
        <dbReference type="Pfam" id="PF01370"/>
    </source>
</evidence>
<dbReference type="KEGG" id="taj:C1A40_04440"/>
<dbReference type="GO" id="GO:0008743">
    <property type="term" value="F:L-threonine 3-dehydrogenase activity"/>
    <property type="evidence" value="ECO:0007669"/>
    <property type="project" value="TreeGrafter"/>
</dbReference>
<organism evidence="3 4">
    <name type="scientific">Pseudotamlana carrageenivorans</name>
    <dbReference type="NCBI Taxonomy" id="2069432"/>
    <lineage>
        <taxon>Bacteria</taxon>
        <taxon>Pseudomonadati</taxon>
        <taxon>Bacteroidota</taxon>
        <taxon>Flavobacteriia</taxon>
        <taxon>Flavobacteriales</taxon>
        <taxon>Flavobacteriaceae</taxon>
        <taxon>Pseudotamlana</taxon>
    </lineage>
</organism>
<dbReference type="Pfam" id="PF01370">
    <property type="entry name" value="Epimerase"/>
    <property type="match status" value="1"/>
</dbReference>
<feature type="domain" description="NAD-dependent epimerase/dehydratase" evidence="2">
    <location>
        <begin position="5"/>
        <end position="234"/>
    </location>
</feature>
<gene>
    <name evidence="3" type="ORF">C1A40_04440</name>
</gene>
<dbReference type="PANTHER" id="PTHR42687:SF1">
    <property type="entry name" value="L-THREONINE 3-DEHYDROGENASE, MITOCHONDRIAL"/>
    <property type="match status" value="1"/>
</dbReference>
<dbReference type="GO" id="GO:0006567">
    <property type="term" value="P:L-threonine catabolic process"/>
    <property type="evidence" value="ECO:0007669"/>
    <property type="project" value="TreeGrafter"/>
</dbReference>
<sequence length="316" mass="36318">MSSKILIIGACGQIGSELTFKLRSIYGDDNVVASDISYSNLDIVNSGLFEIVDAKDYASVKTCVEKFNIDTVYLMAAMLSATGEKYPMEAWDLNMTSLFHVLNLAKDNFIKKVFWPSSIAVFGPTTPKEYTPQYTIMEPTTVYGMTKQVGERWCEYYFNKYQVDVRSLRYPGIISWKTLPGGGTTDYAVEIYHEAIKNKSYECFLKDESELPMMFMDDAIKATVDIMQAKAEDIKIRSSYNLAAVSFTPEDITESIKKQIPEFEISYKPDYRQDIANSWPKSINDSYARQDWKWKHQFSLDDITEEMLSQLRKKYN</sequence>
<reference evidence="4" key="1">
    <citation type="submission" date="2018-01" db="EMBL/GenBank/DDBJ databases">
        <title>Complete genome of Tamlana sp. UJ94.</title>
        <authorList>
            <person name="Jung J."/>
            <person name="Chung D."/>
            <person name="Bae S.S."/>
            <person name="Baek K."/>
        </authorList>
    </citation>
    <scope>NUCLEOTIDE SEQUENCE [LARGE SCALE GENOMIC DNA]</scope>
    <source>
        <strain evidence="4">UJ94</strain>
    </source>
</reference>
<dbReference type="OrthoDB" id="9779902at2"/>
<proteinExistence type="inferred from homology"/>
<comment type="similarity">
    <text evidence="1">Belongs to the NAD(P)-dependent epimerase/dehydratase family.</text>
</comment>
<evidence type="ECO:0000313" key="4">
    <source>
        <dbReference type="Proteomes" id="UP000236592"/>
    </source>
</evidence>
<evidence type="ECO:0000313" key="3">
    <source>
        <dbReference type="EMBL" id="AUS04768.1"/>
    </source>
</evidence>
<keyword evidence="4" id="KW-1185">Reference proteome</keyword>
<evidence type="ECO:0000256" key="1">
    <source>
        <dbReference type="ARBA" id="ARBA00007637"/>
    </source>
</evidence>
<name>A0A2I7SFU0_9FLAO</name>
<dbReference type="Proteomes" id="UP000236592">
    <property type="component" value="Chromosome"/>
</dbReference>
<dbReference type="InterPro" id="IPR036291">
    <property type="entry name" value="NAD(P)-bd_dom_sf"/>
</dbReference>
<dbReference type="FunFam" id="3.40.50.720:FF:000077">
    <property type="entry name" value="L-threonine 3-dehydrogenase, mitochondrial"/>
    <property type="match status" value="1"/>
</dbReference>
<dbReference type="EMBL" id="CP025938">
    <property type="protein sequence ID" value="AUS04768.1"/>
    <property type="molecule type" value="Genomic_DNA"/>
</dbReference>
<dbReference type="RefSeq" id="WP_102994844.1">
    <property type="nucleotide sequence ID" value="NZ_CP025938.1"/>
</dbReference>
<accession>A0A2I7SFU0</accession>